<proteinExistence type="predicted"/>
<name>A0A1G6KRH6_9BACL</name>
<evidence type="ECO:0000313" key="2">
    <source>
        <dbReference type="Proteomes" id="UP000199387"/>
    </source>
</evidence>
<dbReference type="AlphaFoldDB" id="A0A1G6KRH6"/>
<evidence type="ECO:0000313" key="1">
    <source>
        <dbReference type="EMBL" id="SDC33689.1"/>
    </source>
</evidence>
<protein>
    <submittedName>
        <fullName evidence="1">Uncharacterized protein</fullName>
    </submittedName>
</protein>
<gene>
    <name evidence="1" type="ORF">SAMN04488112_106125</name>
</gene>
<sequence length="48" mass="5225">MMSSAGRSSAKGIDPTELLFFLLLLNPLINTLVFIDGGDHPIIELIQL</sequence>
<organism evidence="1 2">
    <name type="scientific">Melghirimyces thermohalophilus</name>
    <dbReference type="NCBI Taxonomy" id="1236220"/>
    <lineage>
        <taxon>Bacteria</taxon>
        <taxon>Bacillati</taxon>
        <taxon>Bacillota</taxon>
        <taxon>Bacilli</taxon>
        <taxon>Bacillales</taxon>
        <taxon>Thermoactinomycetaceae</taxon>
        <taxon>Melghirimyces</taxon>
    </lineage>
</organism>
<accession>A0A1G6KRH6</accession>
<keyword evidence="2" id="KW-1185">Reference proteome</keyword>
<dbReference type="Proteomes" id="UP000199387">
    <property type="component" value="Unassembled WGS sequence"/>
</dbReference>
<dbReference type="EMBL" id="FMZA01000006">
    <property type="protein sequence ID" value="SDC33689.1"/>
    <property type="molecule type" value="Genomic_DNA"/>
</dbReference>
<reference evidence="1 2" key="1">
    <citation type="submission" date="2016-10" db="EMBL/GenBank/DDBJ databases">
        <authorList>
            <person name="de Groot N.N."/>
        </authorList>
    </citation>
    <scope>NUCLEOTIDE SEQUENCE [LARGE SCALE GENOMIC DNA]</scope>
    <source>
        <strain evidence="1 2">DSM 45514</strain>
    </source>
</reference>